<organism evidence="2 3">
    <name type="scientific">Favolaschia claudopus</name>
    <dbReference type="NCBI Taxonomy" id="2862362"/>
    <lineage>
        <taxon>Eukaryota</taxon>
        <taxon>Fungi</taxon>
        <taxon>Dikarya</taxon>
        <taxon>Basidiomycota</taxon>
        <taxon>Agaricomycotina</taxon>
        <taxon>Agaricomycetes</taxon>
        <taxon>Agaricomycetidae</taxon>
        <taxon>Agaricales</taxon>
        <taxon>Marasmiineae</taxon>
        <taxon>Mycenaceae</taxon>
        <taxon>Favolaschia</taxon>
    </lineage>
</organism>
<evidence type="ECO:0000256" key="1">
    <source>
        <dbReference type="SAM" id="MobiDB-lite"/>
    </source>
</evidence>
<accession>A0AAW0AGH7</accession>
<evidence type="ECO:0008006" key="4">
    <source>
        <dbReference type="Google" id="ProtNLM"/>
    </source>
</evidence>
<dbReference type="Proteomes" id="UP001362999">
    <property type="component" value="Unassembled WGS sequence"/>
</dbReference>
<protein>
    <recommendedName>
        <fullName evidence="4">Transposase</fullName>
    </recommendedName>
</protein>
<name>A0AAW0AGH7_9AGAR</name>
<evidence type="ECO:0000313" key="3">
    <source>
        <dbReference type="Proteomes" id="UP001362999"/>
    </source>
</evidence>
<sequence>MAKKVICTCSICSKKKVLVGAQWFPGDRVTTAVKNRHKNESAGPPPPRPQRKEKVASTTNRKELKDFVVDTKIVVHLCCALVIWLNLRAGASNRTANSVLKALQFILSVALGLLQAALASQGVVVQLPEIQLPKDIETVYRHYNQEPEIERVACCPKCFTIYQDNSKMPQYCPFKASRLSHECGTELWREQRFGKTAKSVPKMVYNTQKFSSWLEFFLSQQHIEDHLDATFQKARPTPGADMHDLHDTPAWADLLEFRTSKYHLVFGVYMDWFNPYGNKVAGKIVSCGAIVFVCLNLPLEIRYLPENLYIAGLTPSPSKPEATLLNHLMDPIIETVLETEKPTSKPLATFYHPEGTWKQRNWLEAFFPTVQPISALTACSRMSTRVFLIFPGSLEQEKQYENRQQSGFIWTPQRLVKNKEQKLVCAGAHYIVSQTGQFVGVCGCPGKMWTKGRGWGLAGEDDGIKRLRYMSGEEPPYILTT</sequence>
<comment type="caution">
    <text evidence="2">The sequence shown here is derived from an EMBL/GenBank/DDBJ whole genome shotgun (WGS) entry which is preliminary data.</text>
</comment>
<gene>
    <name evidence="2" type="ORF">R3P38DRAFT_3365308</name>
</gene>
<keyword evidence="3" id="KW-1185">Reference proteome</keyword>
<feature type="region of interest" description="Disordered" evidence="1">
    <location>
        <begin position="35"/>
        <end position="58"/>
    </location>
</feature>
<dbReference type="AlphaFoldDB" id="A0AAW0AGH7"/>
<evidence type="ECO:0000313" key="2">
    <source>
        <dbReference type="EMBL" id="KAK7008220.1"/>
    </source>
</evidence>
<dbReference type="EMBL" id="JAWWNJ010000068">
    <property type="protein sequence ID" value="KAK7008220.1"/>
    <property type="molecule type" value="Genomic_DNA"/>
</dbReference>
<proteinExistence type="predicted"/>
<reference evidence="2 3" key="1">
    <citation type="journal article" date="2024" name="J Genomics">
        <title>Draft genome sequencing and assembly of Favolaschia claudopus CIRM-BRFM 2984 isolated from oak limbs.</title>
        <authorList>
            <person name="Navarro D."/>
            <person name="Drula E."/>
            <person name="Chaduli D."/>
            <person name="Cazenave R."/>
            <person name="Ahrendt S."/>
            <person name="Wang J."/>
            <person name="Lipzen A."/>
            <person name="Daum C."/>
            <person name="Barry K."/>
            <person name="Grigoriev I.V."/>
            <person name="Favel A."/>
            <person name="Rosso M.N."/>
            <person name="Martin F."/>
        </authorList>
    </citation>
    <scope>NUCLEOTIDE SEQUENCE [LARGE SCALE GENOMIC DNA]</scope>
    <source>
        <strain evidence="2 3">CIRM-BRFM 2984</strain>
    </source>
</reference>